<evidence type="ECO:0000313" key="2">
    <source>
        <dbReference type="EMBL" id="GAA4048205.1"/>
    </source>
</evidence>
<reference evidence="3" key="1">
    <citation type="journal article" date="2019" name="Int. J. Syst. Evol. Microbiol.">
        <title>The Global Catalogue of Microorganisms (GCM) 10K type strain sequencing project: providing services to taxonomists for standard genome sequencing and annotation.</title>
        <authorList>
            <consortium name="The Broad Institute Genomics Platform"/>
            <consortium name="The Broad Institute Genome Sequencing Center for Infectious Disease"/>
            <person name="Wu L."/>
            <person name="Ma J."/>
        </authorList>
    </citation>
    <scope>NUCLEOTIDE SEQUENCE [LARGE SCALE GENOMIC DNA]</scope>
    <source>
        <strain evidence="3">JCM 17225</strain>
    </source>
</reference>
<feature type="chain" id="PRO_5047005177" evidence="1">
    <location>
        <begin position="24"/>
        <end position="112"/>
    </location>
</feature>
<feature type="signal peptide" evidence="1">
    <location>
        <begin position="1"/>
        <end position="23"/>
    </location>
</feature>
<keyword evidence="3" id="KW-1185">Reference proteome</keyword>
<gene>
    <name evidence="2" type="ORF">GCM10022409_38260</name>
</gene>
<name>A0ABP7UN82_9BACT</name>
<comment type="caution">
    <text evidence="2">The sequence shown here is derived from an EMBL/GenBank/DDBJ whole genome shotgun (WGS) entry which is preliminary data.</text>
</comment>
<evidence type="ECO:0000256" key="1">
    <source>
        <dbReference type="SAM" id="SignalP"/>
    </source>
</evidence>
<dbReference type="RefSeq" id="WP_345057744.1">
    <property type="nucleotide sequence ID" value="NZ_BAABDK010000029.1"/>
</dbReference>
<keyword evidence="1" id="KW-0732">Signal</keyword>
<dbReference type="EMBL" id="BAABDK010000029">
    <property type="protein sequence ID" value="GAA4048205.1"/>
    <property type="molecule type" value="Genomic_DNA"/>
</dbReference>
<evidence type="ECO:0000313" key="3">
    <source>
        <dbReference type="Proteomes" id="UP001501469"/>
    </source>
</evidence>
<sequence length="112" mass="12463">MTFFSRQTGLFGLALLLAGSLIAAKLPAEGKQYDYVMVEKRGNFLFVSEGVGKFEERKVKDETKDYHDVGPLFKAVNEFEARGYEVYAANPMGYASSNGTTPAVFVLLRKPR</sequence>
<organism evidence="2 3">
    <name type="scientific">Hymenobacter glaciei</name>
    <dbReference type="NCBI Taxonomy" id="877209"/>
    <lineage>
        <taxon>Bacteria</taxon>
        <taxon>Pseudomonadati</taxon>
        <taxon>Bacteroidota</taxon>
        <taxon>Cytophagia</taxon>
        <taxon>Cytophagales</taxon>
        <taxon>Hymenobacteraceae</taxon>
        <taxon>Hymenobacter</taxon>
    </lineage>
</organism>
<dbReference type="Proteomes" id="UP001501469">
    <property type="component" value="Unassembled WGS sequence"/>
</dbReference>
<proteinExistence type="predicted"/>
<accession>A0ABP7UN82</accession>
<protein>
    <submittedName>
        <fullName evidence="2">Uncharacterized protein</fullName>
    </submittedName>
</protein>